<dbReference type="GO" id="GO:0003700">
    <property type="term" value="F:DNA-binding transcription factor activity"/>
    <property type="evidence" value="ECO:0007669"/>
    <property type="project" value="TreeGrafter"/>
</dbReference>
<dbReference type="GO" id="GO:0008270">
    <property type="term" value="F:zinc ion binding"/>
    <property type="evidence" value="ECO:0007669"/>
    <property type="project" value="UniProtKB-KW"/>
</dbReference>
<dbReference type="Gene3D" id="3.30.160.60">
    <property type="entry name" value="Classic Zinc Finger"/>
    <property type="match status" value="1"/>
</dbReference>
<evidence type="ECO:0000259" key="3">
    <source>
        <dbReference type="PROSITE" id="PS50157"/>
    </source>
</evidence>
<keyword evidence="1" id="KW-0862">Zinc</keyword>
<dbReference type="STRING" id="63057.A0A2P5AXJ2"/>
<keyword evidence="1" id="KW-0863">Zinc-finger</keyword>
<dbReference type="PROSITE" id="PS00028">
    <property type="entry name" value="ZINC_FINGER_C2H2_1"/>
    <property type="match status" value="1"/>
</dbReference>
<dbReference type="AlphaFoldDB" id="A0A2P5AXJ2"/>
<dbReference type="InterPro" id="IPR036236">
    <property type="entry name" value="Znf_C2H2_sf"/>
</dbReference>
<dbReference type="Proteomes" id="UP000237000">
    <property type="component" value="Unassembled WGS sequence"/>
</dbReference>
<proteinExistence type="predicted"/>
<organism evidence="4 5">
    <name type="scientific">Trema orientale</name>
    <name type="common">Charcoal tree</name>
    <name type="synonym">Celtis orientalis</name>
    <dbReference type="NCBI Taxonomy" id="63057"/>
    <lineage>
        <taxon>Eukaryota</taxon>
        <taxon>Viridiplantae</taxon>
        <taxon>Streptophyta</taxon>
        <taxon>Embryophyta</taxon>
        <taxon>Tracheophyta</taxon>
        <taxon>Spermatophyta</taxon>
        <taxon>Magnoliopsida</taxon>
        <taxon>eudicotyledons</taxon>
        <taxon>Gunneridae</taxon>
        <taxon>Pentapetalae</taxon>
        <taxon>rosids</taxon>
        <taxon>fabids</taxon>
        <taxon>Rosales</taxon>
        <taxon>Cannabaceae</taxon>
        <taxon>Trema</taxon>
    </lineage>
</organism>
<keyword evidence="5" id="KW-1185">Reference proteome</keyword>
<dbReference type="PROSITE" id="PS50157">
    <property type="entry name" value="ZINC_FINGER_C2H2_2"/>
    <property type="match status" value="1"/>
</dbReference>
<feature type="compositionally biased region" description="Polar residues" evidence="2">
    <location>
        <begin position="32"/>
        <end position="45"/>
    </location>
</feature>
<name>A0A2P5AXJ2_TREOI</name>
<dbReference type="GO" id="GO:0009740">
    <property type="term" value="P:gibberellic acid mediated signaling pathway"/>
    <property type="evidence" value="ECO:0007669"/>
    <property type="project" value="TreeGrafter"/>
</dbReference>
<protein>
    <submittedName>
        <fullName evidence="4">Zinc finger, C2H</fullName>
    </submittedName>
</protein>
<dbReference type="EMBL" id="JXTC01000664">
    <property type="protein sequence ID" value="PON41274.1"/>
    <property type="molecule type" value="Genomic_DNA"/>
</dbReference>
<sequence length="240" mass="25473">MTATGAAAAVPPLKLFGFSISDDNDGVDHQLDQTSKSPPGSTTQNNDDRSDDGVTTLKPANDVVGHHKYECQYCFREFANSQALGGHQNAHKKERQLMKRAQMQATSSTTANTTARNYALANISHVSGFMSPHLMGLAAAHQSSSWYYMAPQYAPALHMSSHGGGGGSTSAAYRHLSRTNSMPGRRVYHGEATAFGALSDGVLYDNSQVFHGGTSTSNISRHLDKGLGLDLHLGLGPAGP</sequence>
<dbReference type="PANTHER" id="PTHR46353">
    <property type="entry name" value="ZINC FINGER PROTEIN 5"/>
    <property type="match status" value="1"/>
</dbReference>
<dbReference type="GO" id="GO:0000976">
    <property type="term" value="F:transcription cis-regulatory region binding"/>
    <property type="evidence" value="ECO:0007669"/>
    <property type="project" value="TreeGrafter"/>
</dbReference>
<accession>A0A2P5AXJ2</accession>
<evidence type="ECO:0000256" key="1">
    <source>
        <dbReference type="PROSITE-ProRule" id="PRU00042"/>
    </source>
</evidence>
<gene>
    <name evidence="4" type="ORF">TorRG33x02_338460</name>
</gene>
<evidence type="ECO:0000313" key="5">
    <source>
        <dbReference type="Proteomes" id="UP000237000"/>
    </source>
</evidence>
<evidence type="ECO:0000256" key="2">
    <source>
        <dbReference type="SAM" id="MobiDB-lite"/>
    </source>
</evidence>
<dbReference type="SUPFAM" id="SSF57667">
    <property type="entry name" value="beta-beta-alpha zinc fingers"/>
    <property type="match status" value="1"/>
</dbReference>
<dbReference type="GO" id="GO:0005634">
    <property type="term" value="C:nucleus"/>
    <property type="evidence" value="ECO:0007669"/>
    <property type="project" value="TreeGrafter"/>
</dbReference>
<feature type="domain" description="C2H2-type" evidence="3">
    <location>
        <begin position="69"/>
        <end position="96"/>
    </location>
</feature>
<dbReference type="InParanoid" id="A0A2P5AXJ2"/>
<keyword evidence="1" id="KW-0479">Metal-binding</keyword>
<comment type="caution">
    <text evidence="4">The sequence shown here is derived from an EMBL/GenBank/DDBJ whole genome shotgun (WGS) entry which is preliminary data.</text>
</comment>
<reference evidence="5" key="1">
    <citation type="submission" date="2016-06" db="EMBL/GenBank/DDBJ databases">
        <title>Parallel loss of symbiosis genes in relatives of nitrogen-fixing non-legume Parasponia.</title>
        <authorList>
            <person name="Van Velzen R."/>
            <person name="Holmer R."/>
            <person name="Bu F."/>
            <person name="Rutten L."/>
            <person name="Van Zeijl A."/>
            <person name="Liu W."/>
            <person name="Santuari L."/>
            <person name="Cao Q."/>
            <person name="Sharma T."/>
            <person name="Shen D."/>
            <person name="Roswanjaya Y."/>
            <person name="Wardhani T."/>
            <person name="Kalhor M.S."/>
            <person name="Jansen J."/>
            <person name="Van den Hoogen J."/>
            <person name="Gungor B."/>
            <person name="Hartog M."/>
            <person name="Hontelez J."/>
            <person name="Verver J."/>
            <person name="Yang W.-C."/>
            <person name="Schijlen E."/>
            <person name="Repin R."/>
            <person name="Schilthuizen M."/>
            <person name="Schranz E."/>
            <person name="Heidstra R."/>
            <person name="Miyata K."/>
            <person name="Fedorova E."/>
            <person name="Kohlen W."/>
            <person name="Bisseling T."/>
            <person name="Smit S."/>
            <person name="Geurts R."/>
        </authorList>
    </citation>
    <scope>NUCLEOTIDE SEQUENCE [LARGE SCALE GENOMIC DNA]</scope>
    <source>
        <strain evidence="5">cv. RG33-2</strain>
    </source>
</reference>
<dbReference type="OrthoDB" id="772256at2759"/>
<dbReference type="GO" id="GO:0009736">
    <property type="term" value="P:cytokinin-activated signaling pathway"/>
    <property type="evidence" value="ECO:0007669"/>
    <property type="project" value="TreeGrafter"/>
</dbReference>
<evidence type="ECO:0000313" key="4">
    <source>
        <dbReference type="EMBL" id="PON41274.1"/>
    </source>
</evidence>
<dbReference type="InterPro" id="IPR013087">
    <property type="entry name" value="Znf_C2H2_type"/>
</dbReference>
<dbReference type="PANTHER" id="PTHR46353:SF9">
    <property type="entry name" value="ZINC FINGER PROTEIN GIS3"/>
    <property type="match status" value="1"/>
</dbReference>
<dbReference type="GO" id="GO:0010090">
    <property type="term" value="P:trichome morphogenesis"/>
    <property type="evidence" value="ECO:0007669"/>
    <property type="project" value="InterPro"/>
</dbReference>
<dbReference type="InterPro" id="IPR044299">
    <property type="entry name" value="GIS3/ZFP5/ZFP6"/>
</dbReference>
<feature type="region of interest" description="Disordered" evidence="2">
    <location>
        <begin position="24"/>
        <end position="59"/>
    </location>
</feature>